<keyword evidence="3 6" id="KW-0812">Transmembrane</keyword>
<feature type="region of interest" description="Disordered" evidence="7">
    <location>
        <begin position="724"/>
        <end position="743"/>
    </location>
</feature>
<reference evidence="8" key="1">
    <citation type="submission" date="2021-01" db="EMBL/GenBank/DDBJ databases">
        <authorList>
            <person name="Corre E."/>
            <person name="Pelletier E."/>
            <person name="Niang G."/>
            <person name="Scheremetjew M."/>
            <person name="Finn R."/>
            <person name="Kale V."/>
            <person name="Holt S."/>
            <person name="Cochrane G."/>
            <person name="Meng A."/>
            <person name="Brown T."/>
            <person name="Cohen L."/>
        </authorList>
    </citation>
    <scope>NUCLEOTIDE SEQUENCE</scope>
    <source>
        <strain evidence="8">SAG 63-3</strain>
    </source>
</reference>
<accession>A0A7S0UT24</accession>
<keyword evidence="5 6" id="KW-0472">Membrane</keyword>
<feature type="transmembrane region" description="Helical" evidence="6">
    <location>
        <begin position="561"/>
        <end position="585"/>
    </location>
</feature>
<dbReference type="GO" id="GO:0022857">
    <property type="term" value="F:transmembrane transporter activity"/>
    <property type="evidence" value="ECO:0007669"/>
    <property type="project" value="UniProtKB-UniRule"/>
</dbReference>
<gene>
    <name evidence="8" type="ORF">PPAR00522_LOCUS7638</name>
</gene>
<evidence type="ECO:0000256" key="6">
    <source>
        <dbReference type="RuleBase" id="RU368066"/>
    </source>
</evidence>
<evidence type="ECO:0000256" key="1">
    <source>
        <dbReference type="ARBA" id="ARBA00004141"/>
    </source>
</evidence>
<feature type="transmembrane region" description="Helical" evidence="6">
    <location>
        <begin position="492"/>
        <end position="513"/>
    </location>
</feature>
<feature type="transmembrane region" description="Helical" evidence="6">
    <location>
        <begin position="228"/>
        <end position="247"/>
    </location>
</feature>
<evidence type="ECO:0000256" key="2">
    <source>
        <dbReference type="ARBA" id="ARBA00007168"/>
    </source>
</evidence>
<dbReference type="PANTHER" id="PTHR12385:SF98">
    <property type="entry name" value="CHOLINE TRANSPORTER-LIKE PROTEIN"/>
    <property type="match status" value="1"/>
</dbReference>
<feature type="transmembrane region" description="Helical" evidence="6">
    <location>
        <begin position="164"/>
        <end position="182"/>
    </location>
</feature>
<name>A0A7S0UT24_9CHLO</name>
<dbReference type="EMBL" id="HBFM01012159">
    <property type="protein sequence ID" value="CAD8771235.1"/>
    <property type="molecule type" value="Transcribed_RNA"/>
</dbReference>
<protein>
    <recommendedName>
        <fullName evidence="6">Choline transporter-like protein</fullName>
    </recommendedName>
</protein>
<keyword evidence="4 6" id="KW-1133">Transmembrane helix</keyword>
<comment type="similarity">
    <text evidence="2 6">Belongs to the CTL (choline transporter-like) family.</text>
</comment>
<feature type="transmembrane region" description="Helical" evidence="6">
    <location>
        <begin position="310"/>
        <end position="329"/>
    </location>
</feature>
<comment type="subcellular location">
    <subcellularLocation>
        <location evidence="6">Cell membrane</location>
        <topology evidence="6">Multi-pass membrane protein</topology>
    </subcellularLocation>
    <subcellularLocation>
        <location evidence="1">Membrane</location>
        <topology evidence="1">Multi-pass membrane protein</topology>
    </subcellularLocation>
</comment>
<evidence type="ECO:0000256" key="5">
    <source>
        <dbReference type="ARBA" id="ARBA00023136"/>
    </source>
</evidence>
<proteinExistence type="inferred from homology"/>
<feature type="transmembrane region" description="Helical" evidence="6">
    <location>
        <begin position="45"/>
        <end position="64"/>
    </location>
</feature>
<sequence>MEKEGKETDKLKLQVGQPSNDPEFQPVANLYNSASREVKDKRFMFTYLFFFTLCFIWSIPTFALSDKRYSLYTSSFFQNSGSCNVDTFLSIAEDVKGKGNHNDNNAASNSGWSDYSDENRNYTSYLFESLTIWAPISAVLSIVFAILYVFLFRKYAEKMVRGTIIVALVLGYVVAILCFIAGAVGYGLFQLFAAIFASIAYFFVRGQLRLCGKLMAISGDGLRSNRNLIWTMVACKVLGVGFLAYFISGFVNALYVGSPRATGYRRSFVAGVVTSEYGTAHTSNLDEGTCLAYDGVTIVPCCTFEIRGWAVAYCIFCIPFMVWSIGVFLQMKLFIVADTIAQWYFHPAPSYQQVVFGGSFDASNSTASSSTAAPHSSCCAVAANGSSGSIRLALTHGFRHSFGSVAFAGLILATIHAIRGALRRLSRNNVLCCVINCFAQPFLAMAEQFTRFATIAVAITGEAFVPAARYSYDLLRRNFLATYNLWWVPDLVLGTVTLLSSFTWAAIVFFITYAKVNDELKDAAKSPADMNGLDSAASAGAAAAAGAAAGDYDSSSNAGSIAFITAFLCWIIVFFVLHFVGTMILDIVNTIYICFAMDLDTRVITRPEVHELYRQIPSIAGAVVENPDGAVMYGNPVTNASSMADASASAPTMRGSSSSGMVAASQNGEVVYGVPAYPMQSMHQPYGAVPKYEAAAYSNAAPGANAGVSYETQNVLYGNMQMGSSSASQAPWNPPVPSTPLHSSVVELSTEKRLGGY</sequence>
<dbReference type="GO" id="GO:0005886">
    <property type="term" value="C:plasma membrane"/>
    <property type="evidence" value="ECO:0007669"/>
    <property type="project" value="UniProtKB-SubCell"/>
</dbReference>
<feature type="transmembrane region" description="Helical" evidence="6">
    <location>
        <begin position="401"/>
        <end position="422"/>
    </location>
</feature>
<feature type="transmembrane region" description="Helical" evidence="6">
    <location>
        <begin position="188"/>
        <end position="208"/>
    </location>
</feature>
<dbReference type="AlphaFoldDB" id="A0A7S0UT24"/>
<feature type="transmembrane region" description="Helical" evidence="6">
    <location>
        <begin position="452"/>
        <end position="472"/>
    </location>
</feature>
<comment type="function">
    <text evidence="6">Choline transporter.</text>
</comment>
<evidence type="ECO:0000256" key="4">
    <source>
        <dbReference type="ARBA" id="ARBA00022989"/>
    </source>
</evidence>
<dbReference type="Pfam" id="PF04515">
    <property type="entry name" value="Choline_transpo"/>
    <property type="match status" value="1"/>
</dbReference>
<evidence type="ECO:0000256" key="3">
    <source>
        <dbReference type="ARBA" id="ARBA00022692"/>
    </source>
</evidence>
<dbReference type="InterPro" id="IPR007603">
    <property type="entry name" value="Choline_transptr-like"/>
</dbReference>
<feature type="transmembrane region" description="Helical" evidence="6">
    <location>
        <begin position="132"/>
        <end position="152"/>
    </location>
</feature>
<evidence type="ECO:0000256" key="7">
    <source>
        <dbReference type="SAM" id="MobiDB-lite"/>
    </source>
</evidence>
<evidence type="ECO:0000313" key="8">
    <source>
        <dbReference type="EMBL" id="CAD8771235.1"/>
    </source>
</evidence>
<organism evidence="8">
    <name type="scientific">Polytomella parva</name>
    <dbReference type="NCBI Taxonomy" id="51329"/>
    <lineage>
        <taxon>Eukaryota</taxon>
        <taxon>Viridiplantae</taxon>
        <taxon>Chlorophyta</taxon>
        <taxon>core chlorophytes</taxon>
        <taxon>Chlorophyceae</taxon>
        <taxon>CS clade</taxon>
        <taxon>Chlamydomonadales</taxon>
        <taxon>Chlamydomonadaceae</taxon>
        <taxon>Polytomella</taxon>
    </lineage>
</organism>
<dbReference type="PANTHER" id="PTHR12385">
    <property type="entry name" value="CHOLINE TRANSPORTER-LIKE (SLC FAMILY 44)"/>
    <property type="match status" value="1"/>
</dbReference>